<evidence type="ECO:0000259" key="1">
    <source>
        <dbReference type="Pfam" id="PF13470"/>
    </source>
</evidence>
<name>A0ABY4XRC4_9BACT</name>
<proteinExistence type="predicted"/>
<dbReference type="InterPro" id="IPR002716">
    <property type="entry name" value="PIN_dom"/>
</dbReference>
<reference evidence="2" key="1">
    <citation type="submission" date="2022-06" db="EMBL/GenBank/DDBJ databases">
        <title>Novel species in genus Dyadobacter.</title>
        <authorList>
            <person name="Ma C."/>
        </authorList>
    </citation>
    <scope>NUCLEOTIDE SEQUENCE</scope>
    <source>
        <strain evidence="2">CY22</strain>
    </source>
</reference>
<evidence type="ECO:0000313" key="2">
    <source>
        <dbReference type="EMBL" id="USJ32920.1"/>
    </source>
</evidence>
<evidence type="ECO:0000313" key="3">
    <source>
        <dbReference type="Proteomes" id="UP001055420"/>
    </source>
</evidence>
<keyword evidence="3" id="KW-1185">Reference proteome</keyword>
<dbReference type="InterPro" id="IPR029060">
    <property type="entry name" value="PIN-like_dom_sf"/>
</dbReference>
<dbReference type="PANTHER" id="PTHR34610:SF4">
    <property type="entry name" value="SLL8027 PROTEIN"/>
    <property type="match status" value="1"/>
</dbReference>
<dbReference type="Pfam" id="PF13470">
    <property type="entry name" value="PIN_3"/>
    <property type="match status" value="1"/>
</dbReference>
<accession>A0ABY4XRC4</accession>
<protein>
    <submittedName>
        <fullName evidence="2">Toxin-antitoxin system toxin component, PIN family</fullName>
    </submittedName>
</protein>
<sequence length="122" mass="14103">MRLDKILKDSRFDILTDKVLIGELDEVINRPKFRKYVSAERIAAFMELLTERCSPIDTFSKVLHSPDPKDDFLLALCLDGSAQYLVTGNKIDLLDLKQFERTSILSLTEFLQIYFSDDQPDQ</sequence>
<dbReference type="Proteomes" id="UP001055420">
    <property type="component" value="Chromosome"/>
</dbReference>
<dbReference type="InterPro" id="IPR002850">
    <property type="entry name" value="PIN_toxin-like"/>
</dbReference>
<organism evidence="2 3">
    <name type="scientific">Dyadobacter chenhuakuii</name>
    <dbReference type="NCBI Taxonomy" id="2909339"/>
    <lineage>
        <taxon>Bacteria</taxon>
        <taxon>Pseudomonadati</taxon>
        <taxon>Bacteroidota</taxon>
        <taxon>Cytophagia</taxon>
        <taxon>Cytophagales</taxon>
        <taxon>Spirosomataceae</taxon>
        <taxon>Dyadobacter</taxon>
    </lineage>
</organism>
<gene>
    <name evidence="2" type="ORF">NFI80_09255</name>
</gene>
<feature type="domain" description="PIN" evidence="1">
    <location>
        <begin position="5"/>
        <end position="90"/>
    </location>
</feature>
<dbReference type="PANTHER" id="PTHR34610">
    <property type="entry name" value="SSL7007 PROTEIN"/>
    <property type="match status" value="1"/>
</dbReference>
<dbReference type="SUPFAM" id="SSF88723">
    <property type="entry name" value="PIN domain-like"/>
    <property type="match status" value="1"/>
</dbReference>
<dbReference type="NCBIfam" id="TIGR00305">
    <property type="entry name" value="putative toxin-antitoxin system toxin component, PIN family"/>
    <property type="match status" value="1"/>
</dbReference>
<dbReference type="EMBL" id="CP098805">
    <property type="protein sequence ID" value="USJ32920.1"/>
    <property type="molecule type" value="Genomic_DNA"/>
</dbReference>